<organism evidence="2 3">
    <name type="scientific">Candidatus Halomonas stercoripullorum</name>
    <dbReference type="NCBI Taxonomy" id="2838617"/>
    <lineage>
        <taxon>Bacteria</taxon>
        <taxon>Pseudomonadati</taxon>
        <taxon>Pseudomonadota</taxon>
        <taxon>Gammaproteobacteria</taxon>
        <taxon>Oceanospirillales</taxon>
        <taxon>Halomonadaceae</taxon>
        <taxon>Halomonas</taxon>
    </lineage>
</organism>
<evidence type="ECO:0000256" key="1">
    <source>
        <dbReference type="SAM" id="Phobius"/>
    </source>
</evidence>
<keyword evidence="1" id="KW-1133">Transmembrane helix</keyword>
<feature type="transmembrane region" description="Helical" evidence="1">
    <location>
        <begin position="69"/>
        <end position="88"/>
    </location>
</feature>
<proteinExistence type="predicted"/>
<evidence type="ECO:0000313" key="3">
    <source>
        <dbReference type="Proteomes" id="UP000824248"/>
    </source>
</evidence>
<dbReference type="PIRSF" id="PIRSF033239">
    <property type="entry name" value="ExoD"/>
    <property type="match status" value="1"/>
</dbReference>
<dbReference type="Pfam" id="PF06055">
    <property type="entry name" value="ExoD"/>
    <property type="match status" value="1"/>
</dbReference>
<dbReference type="AlphaFoldDB" id="A0A9D1WKG3"/>
<gene>
    <name evidence="2" type="ORF">H9854_00635</name>
</gene>
<feature type="transmembrane region" description="Helical" evidence="1">
    <location>
        <begin position="29"/>
        <end position="49"/>
    </location>
</feature>
<name>A0A9D1WKG3_9GAMM</name>
<protein>
    <submittedName>
        <fullName evidence="2">Exopolysaccharide biosynthesis protein</fullName>
    </submittedName>
</protein>
<reference evidence="2" key="1">
    <citation type="journal article" date="2021" name="PeerJ">
        <title>Extensive microbial diversity within the chicken gut microbiome revealed by metagenomics and culture.</title>
        <authorList>
            <person name="Gilroy R."/>
            <person name="Ravi A."/>
            <person name="Getino M."/>
            <person name="Pursley I."/>
            <person name="Horton D.L."/>
            <person name="Alikhan N.F."/>
            <person name="Baker D."/>
            <person name="Gharbi K."/>
            <person name="Hall N."/>
            <person name="Watson M."/>
            <person name="Adriaenssens E.M."/>
            <person name="Foster-Nyarko E."/>
            <person name="Jarju S."/>
            <person name="Secka A."/>
            <person name="Antonio M."/>
            <person name="Oren A."/>
            <person name="Chaudhuri R.R."/>
            <person name="La Ragione R."/>
            <person name="Hildebrand F."/>
            <person name="Pallen M.J."/>
        </authorList>
    </citation>
    <scope>NUCLEOTIDE SEQUENCE</scope>
    <source>
        <strain evidence="2">1193</strain>
    </source>
</reference>
<sequence length="195" mass="21202">MVKSTTRALSEVLDQLEHTLEGENVSIEALVNGLGSHAFAPLMLVFALISTSPASSMPGVTSVVAITEFIIVVQMLAGRSTLWLPAFISHRSLAKNKLCKGIAWLRKPVHFVERFLKPRLTMFIKPPWIYLPLVLILIVTPCMLFMEFIPMSGSIASAAIALFAAGLLSRDGLLVVVSIAALATLPLLIWYLGFA</sequence>
<dbReference type="InterPro" id="IPR010331">
    <property type="entry name" value="ExoD"/>
</dbReference>
<dbReference type="Proteomes" id="UP000824248">
    <property type="component" value="Unassembled WGS sequence"/>
</dbReference>
<keyword evidence="1" id="KW-0812">Transmembrane</keyword>
<feature type="transmembrane region" description="Helical" evidence="1">
    <location>
        <begin position="173"/>
        <end position="193"/>
    </location>
</feature>
<accession>A0A9D1WKG3</accession>
<reference evidence="2" key="2">
    <citation type="submission" date="2021-04" db="EMBL/GenBank/DDBJ databases">
        <authorList>
            <person name="Gilroy R."/>
        </authorList>
    </citation>
    <scope>NUCLEOTIDE SEQUENCE</scope>
    <source>
        <strain evidence="2">1193</strain>
    </source>
</reference>
<keyword evidence="1" id="KW-0472">Membrane</keyword>
<evidence type="ECO:0000313" key="2">
    <source>
        <dbReference type="EMBL" id="HIX60738.1"/>
    </source>
</evidence>
<feature type="transmembrane region" description="Helical" evidence="1">
    <location>
        <begin position="128"/>
        <end position="146"/>
    </location>
</feature>
<comment type="caution">
    <text evidence="2">The sequence shown here is derived from an EMBL/GenBank/DDBJ whole genome shotgun (WGS) entry which is preliminary data.</text>
</comment>
<dbReference type="PANTHER" id="PTHR41795:SF1">
    <property type="entry name" value="EXOPOLYSACCHARIDE SYNTHESIS PROTEIN"/>
    <property type="match status" value="1"/>
</dbReference>
<dbReference type="PANTHER" id="PTHR41795">
    <property type="entry name" value="EXOPOLYSACCHARIDE SYNTHESIS PROTEIN"/>
    <property type="match status" value="1"/>
</dbReference>
<dbReference type="EMBL" id="DXFC01000019">
    <property type="protein sequence ID" value="HIX60738.1"/>
    <property type="molecule type" value="Genomic_DNA"/>
</dbReference>